<feature type="transmembrane region" description="Helical" evidence="7">
    <location>
        <begin position="84"/>
        <end position="103"/>
    </location>
</feature>
<evidence type="ECO:0000256" key="4">
    <source>
        <dbReference type="ARBA" id="ARBA00022692"/>
    </source>
</evidence>
<accession>A0ABW4UVY6</accession>
<evidence type="ECO:0000256" key="6">
    <source>
        <dbReference type="ARBA" id="ARBA00023136"/>
    </source>
</evidence>
<comment type="subcellular location">
    <subcellularLocation>
        <location evidence="1">Cell membrane</location>
        <topology evidence="1">Multi-pass membrane protein</topology>
    </subcellularLocation>
</comment>
<evidence type="ECO:0000256" key="7">
    <source>
        <dbReference type="SAM" id="Phobius"/>
    </source>
</evidence>
<dbReference type="InterPro" id="IPR036259">
    <property type="entry name" value="MFS_trans_sf"/>
</dbReference>
<feature type="transmembrane region" description="Helical" evidence="7">
    <location>
        <begin position="335"/>
        <end position="354"/>
    </location>
</feature>
<feature type="transmembrane region" description="Helical" evidence="7">
    <location>
        <begin position="402"/>
        <end position="427"/>
    </location>
</feature>
<dbReference type="Proteomes" id="UP001597403">
    <property type="component" value="Unassembled WGS sequence"/>
</dbReference>
<dbReference type="PRINTS" id="PR01036">
    <property type="entry name" value="TCRTETB"/>
</dbReference>
<evidence type="ECO:0000256" key="3">
    <source>
        <dbReference type="ARBA" id="ARBA00022475"/>
    </source>
</evidence>
<feature type="domain" description="Major facilitator superfamily (MFS) profile" evidence="8">
    <location>
        <begin position="18"/>
        <end position="477"/>
    </location>
</feature>
<feature type="transmembrane region" description="Helical" evidence="7">
    <location>
        <begin position="304"/>
        <end position="323"/>
    </location>
</feature>
<dbReference type="EMBL" id="JBHUGF010000010">
    <property type="protein sequence ID" value="MFD1990432.1"/>
    <property type="molecule type" value="Genomic_DNA"/>
</dbReference>
<feature type="transmembrane region" description="Helical" evidence="7">
    <location>
        <begin position="454"/>
        <end position="472"/>
    </location>
</feature>
<dbReference type="InterPro" id="IPR020846">
    <property type="entry name" value="MFS_dom"/>
</dbReference>
<dbReference type="CDD" id="cd17503">
    <property type="entry name" value="MFS_LmrB_MDR_like"/>
    <property type="match status" value="1"/>
</dbReference>
<keyword evidence="4 7" id="KW-0812">Transmembrane</keyword>
<sequence>MNLQGDIEMKKEYNTRAIMVALLICGFSGYLSETAINIAMTNLMEVFQISAATVQWLTTGYMLTIGILTPISAMLLQMFSTRQLFIGSLVSLILGTLIAALAINFEMLMFSRILQAVGMSTLIPLLFNTVLVIYPHHKRGAAMGLVGLVTMFAPAIGPTFGGLVVGYLTWQYIFWISLPFLVVGLLMGLKYLENVTDVIKQKIDILSVLLSTIGFGGVVYGFSQVSEGSEGWSNPVVITSIIVGVIALVLFILRQNVMSNPMIDLRVFKYPMYVIGLILVALCPMIFMTTLITLPMFLQTGAGLSPFTAGLMLLPGSALFGLLSPRIGSLFDKYGPKWLVIPGFAILSVMLWFFTTLSPASSITLMVALHIGLSIGTALILMPAQTHALNQLPPELYPHGTAVVNTLPQVTGAIGIAVAVSILTGGIDKYLQGFSTSAKLSEMANAMSAGSHNVFFYMIILALIGLVTAFFIRRGVVNRKEVSTQL</sequence>
<feature type="transmembrane region" description="Helical" evidence="7">
    <location>
        <begin position="20"/>
        <end position="40"/>
    </location>
</feature>
<feature type="transmembrane region" description="Helical" evidence="7">
    <location>
        <begin position="360"/>
        <end position="381"/>
    </location>
</feature>
<feature type="transmembrane region" description="Helical" evidence="7">
    <location>
        <begin position="204"/>
        <end position="223"/>
    </location>
</feature>
<dbReference type="NCBIfam" id="TIGR00711">
    <property type="entry name" value="efflux_EmrB"/>
    <property type="match status" value="1"/>
</dbReference>
<organism evidence="9 10">
    <name type="scientific">Paenibacillus nicotianae</name>
    <dbReference type="NCBI Taxonomy" id="1526551"/>
    <lineage>
        <taxon>Bacteria</taxon>
        <taxon>Bacillati</taxon>
        <taxon>Bacillota</taxon>
        <taxon>Bacilli</taxon>
        <taxon>Bacillales</taxon>
        <taxon>Paenibacillaceae</taxon>
        <taxon>Paenibacillus</taxon>
    </lineage>
</organism>
<feature type="transmembrane region" description="Helical" evidence="7">
    <location>
        <begin position="274"/>
        <end position="298"/>
    </location>
</feature>
<keyword evidence="3" id="KW-1003">Cell membrane</keyword>
<keyword evidence="6 7" id="KW-0472">Membrane</keyword>
<dbReference type="SUPFAM" id="SSF103473">
    <property type="entry name" value="MFS general substrate transporter"/>
    <property type="match status" value="1"/>
</dbReference>
<keyword evidence="10" id="KW-1185">Reference proteome</keyword>
<name>A0ABW4UVY6_9BACL</name>
<evidence type="ECO:0000313" key="10">
    <source>
        <dbReference type="Proteomes" id="UP001597403"/>
    </source>
</evidence>
<evidence type="ECO:0000313" key="9">
    <source>
        <dbReference type="EMBL" id="MFD1990432.1"/>
    </source>
</evidence>
<evidence type="ECO:0000256" key="2">
    <source>
        <dbReference type="ARBA" id="ARBA00022448"/>
    </source>
</evidence>
<evidence type="ECO:0000259" key="8">
    <source>
        <dbReference type="PROSITE" id="PS50850"/>
    </source>
</evidence>
<dbReference type="PANTHER" id="PTHR42718:SF43">
    <property type="entry name" value="LINCOMYCIN RESISTANCE PROTEIN LMRB"/>
    <property type="match status" value="1"/>
</dbReference>
<gene>
    <name evidence="9" type="ORF">ACFSGI_10715</name>
</gene>
<proteinExistence type="predicted"/>
<feature type="transmembrane region" description="Helical" evidence="7">
    <location>
        <begin position="172"/>
        <end position="192"/>
    </location>
</feature>
<dbReference type="PROSITE" id="PS50850">
    <property type="entry name" value="MFS"/>
    <property type="match status" value="1"/>
</dbReference>
<dbReference type="InterPro" id="IPR011701">
    <property type="entry name" value="MFS"/>
</dbReference>
<feature type="transmembrane region" description="Helical" evidence="7">
    <location>
        <begin position="109"/>
        <end position="134"/>
    </location>
</feature>
<keyword evidence="5 7" id="KW-1133">Transmembrane helix</keyword>
<evidence type="ECO:0000256" key="5">
    <source>
        <dbReference type="ARBA" id="ARBA00022989"/>
    </source>
</evidence>
<dbReference type="RefSeq" id="WP_379283947.1">
    <property type="nucleotide sequence ID" value="NZ_JBHUGF010000010.1"/>
</dbReference>
<dbReference type="InterPro" id="IPR004638">
    <property type="entry name" value="EmrB-like"/>
</dbReference>
<dbReference type="PANTHER" id="PTHR42718">
    <property type="entry name" value="MAJOR FACILITATOR SUPERFAMILY MULTIDRUG TRANSPORTER MFSC"/>
    <property type="match status" value="1"/>
</dbReference>
<protein>
    <submittedName>
        <fullName evidence="9">DHA2 family efflux MFS transporter permease subunit</fullName>
    </submittedName>
</protein>
<feature type="transmembrane region" description="Helical" evidence="7">
    <location>
        <begin position="141"/>
        <end position="160"/>
    </location>
</feature>
<evidence type="ECO:0000256" key="1">
    <source>
        <dbReference type="ARBA" id="ARBA00004651"/>
    </source>
</evidence>
<feature type="transmembrane region" description="Helical" evidence="7">
    <location>
        <begin position="60"/>
        <end position="77"/>
    </location>
</feature>
<reference evidence="10" key="1">
    <citation type="journal article" date="2019" name="Int. J. Syst. Evol. Microbiol.">
        <title>The Global Catalogue of Microorganisms (GCM) 10K type strain sequencing project: providing services to taxonomists for standard genome sequencing and annotation.</title>
        <authorList>
            <consortium name="The Broad Institute Genomics Platform"/>
            <consortium name="The Broad Institute Genome Sequencing Center for Infectious Disease"/>
            <person name="Wu L."/>
            <person name="Ma J."/>
        </authorList>
    </citation>
    <scope>NUCLEOTIDE SEQUENCE [LARGE SCALE GENOMIC DNA]</scope>
    <source>
        <strain evidence="10">CGMCC 1.15067</strain>
    </source>
</reference>
<dbReference type="Gene3D" id="1.20.1250.20">
    <property type="entry name" value="MFS general substrate transporter like domains"/>
    <property type="match status" value="1"/>
</dbReference>
<dbReference type="Pfam" id="PF07690">
    <property type="entry name" value="MFS_1"/>
    <property type="match status" value="1"/>
</dbReference>
<comment type="caution">
    <text evidence="9">The sequence shown here is derived from an EMBL/GenBank/DDBJ whole genome shotgun (WGS) entry which is preliminary data.</text>
</comment>
<dbReference type="Gene3D" id="1.20.1720.10">
    <property type="entry name" value="Multidrug resistance protein D"/>
    <property type="match status" value="1"/>
</dbReference>
<feature type="transmembrane region" description="Helical" evidence="7">
    <location>
        <begin position="235"/>
        <end position="253"/>
    </location>
</feature>
<keyword evidence="2" id="KW-0813">Transport</keyword>